<gene>
    <name evidence="2" type="ORF">HNR51_004044</name>
</gene>
<keyword evidence="1" id="KW-0472">Membrane</keyword>
<feature type="transmembrane region" description="Helical" evidence="1">
    <location>
        <begin position="30"/>
        <end position="55"/>
    </location>
</feature>
<proteinExistence type="predicted"/>
<reference evidence="2 3" key="1">
    <citation type="submission" date="2020-08" db="EMBL/GenBank/DDBJ databases">
        <title>Genomic Encyclopedia of Type Strains, Phase IV (KMG-IV): sequencing the most valuable type-strain genomes for metagenomic binning, comparative biology and taxonomic classification.</title>
        <authorList>
            <person name="Goeker M."/>
        </authorList>
    </citation>
    <scope>NUCLEOTIDE SEQUENCE [LARGE SCALE GENOMIC DNA]</scope>
    <source>
        <strain evidence="2 3">DSM 11490</strain>
    </source>
</reference>
<keyword evidence="1" id="KW-1133">Transmembrane helix</keyword>
<keyword evidence="1" id="KW-0812">Transmembrane</keyword>
<accession>A0AA40S5H7</accession>
<keyword evidence="3" id="KW-1185">Reference proteome</keyword>
<evidence type="ECO:0000313" key="2">
    <source>
        <dbReference type="EMBL" id="MBA8914948.1"/>
    </source>
</evidence>
<dbReference type="RefSeq" id="WP_012453480.1">
    <property type="nucleotide sequence ID" value="NZ_JACJIB010000007.1"/>
</dbReference>
<dbReference type="Proteomes" id="UP000543554">
    <property type="component" value="Unassembled WGS sequence"/>
</dbReference>
<dbReference type="InterPro" id="IPR009937">
    <property type="entry name" value="Phage_holin_3_6"/>
</dbReference>
<feature type="transmembrane region" description="Helical" evidence="1">
    <location>
        <begin position="67"/>
        <end position="89"/>
    </location>
</feature>
<sequence>MLGAIREASTHLGMLLRLARTEIRGNLRALAALVALFGGALLLVLTSLVLLLLALRDALAVLIGSEALAALIVALPFVVIAAILVLMSLQKLSLRSPEA</sequence>
<comment type="caution">
    <text evidence="2">The sequence shown here is derived from an EMBL/GenBank/DDBJ whole genome shotgun (WGS) entry which is preliminary data.</text>
</comment>
<dbReference type="Pfam" id="PF07332">
    <property type="entry name" value="Phage_holin_3_6"/>
    <property type="match status" value="1"/>
</dbReference>
<name>A0AA40S5H7_9HYPH</name>
<dbReference type="AlphaFoldDB" id="A0AA40S5H7"/>
<evidence type="ECO:0000256" key="1">
    <source>
        <dbReference type="SAM" id="Phobius"/>
    </source>
</evidence>
<organism evidence="2 3">
    <name type="scientific">Methylorubrum thiocyanatum</name>
    <dbReference type="NCBI Taxonomy" id="47958"/>
    <lineage>
        <taxon>Bacteria</taxon>
        <taxon>Pseudomonadati</taxon>
        <taxon>Pseudomonadota</taxon>
        <taxon>Alphaproteobacteria</taxon>
        <taxon>Hyphomicrobiales</taxon>
        <taxon>Methylobacteriaceae</taxon>
        <taxon>Methylorubrum</taxon>
    </lineage>
</organism>
<protein>
    <submittedName>
        <fullName evidence="2">YccA/Bax inhibitor family protein</fullName>
    </submittedName>
</protein>
<dbReference type="EMBL" id="JACJIB010000007">
    <property type="protein sequence ID" value="MBA8914948.1"/>
    <property type="molecule type" value="Genomic_DNA"/>
</dbReference>
<evidence type="ECO:0000313" key="3">
    <source>
        <dbReference type="Proteomes" id="UP000543554"/>
    </source>
</evidence>